<keyword evidence="3" id="KW-1185">Reference proteome</keyword>
<evidence type="ECO:0000256" key="1">
    <source>
        <dbReference type="SAM" id="MobiDB-lite"/>
    </source>
</evidence>
<sequence>MSGSPTILSLIADSQKPVVTLADSTTRTRASIPTTKDSAFHTSSQKSAWIIDSGATDHMTFDPNQLISRKSSTPSMVSNANGTSPCG</sequence>
<proteinExistence type="predicted"/>
<evidence type="ECO:0000313" key="3">
    <source>
        <dbReference type="Proteomes" id="UP001054821"/>
    </source>
</evidence>
<name>A0AAD4V070_PRUDU</name>
<dbReference type="EMBL" id="JAJFAZ020000008">
    <property type="protein sequence ID" value="KAI5314957.1"/>
    <property type="molecule type" value="Genomic_DNA"/>
</dbReference>
<dbReference type="Proteomes" id="UP001054821">
    <property type="component" value="Chromosome 8"/>
</dbReference>
<gene>
    <name evidence="2" type="ORF">L3X38_044133</name>
</gene>
<evidence type="ECO:0000313" key="2">
    <source>
        <dbReference type="EMBL" id="KAI5314957.1"/>
    </source>
</evidence>
<organism evidence="2 3">
    <name type="scientific">Prunus dulcis</name>
    <name type="common">Almond</name>
    <name type="synonym">Amygdalus dulcis</name>
    <dbReference type="NCBI Taxonomy" id="3755"/>
    <lineage>
        <taxon>Eukaryota</taxon>
        <taxon>Viridiplantae</taxon>
        <taxon>Streptophyta</taxon>
        <taxon>Embryophyta</taxon>
        <taxon>Tracheophyta</taxon>
        <taxon>Spermatophyta</taxon>
        <taxon>Magnoliopsida</taxon>
        <taxon>eudicotyledons</taxon>
        <taxon>Gunneridae</taxon>
        <taxon>Pentapetalae</taxon>
        <taxon>rosids</taxon>
        <taxon>fabids</taxon>
        <taxon>Rosales</taxon>
        <taxon>Rosaceae</taxon>
        <taxon>Amygdaloideae</taxon>
        <taxon>Amygdaleae</taxon>
        <taxon>Prunus</taxon>
    </lineage>
</organism>
<comment type="caution">
    <text evidence="2">The sequence shown here is derived from an EMBL/GenBank/DDBJ whole genome shotgun (WGS) entry which is preliminary data.</text>
</comment>
<feature type="region of interest" description="Disordered" evidence="1">
    <location>
        <begin position="65"/>
        <end position="87"/>
    </location>
</feature>
<accession>A0AAD4V070</accession>
<protein>
    <submittedName>
        <fullName evidence="2">Uncharacterized protein</fullName>
    </submittedName>
</protein>
<reference evidence="2 3" key="1">
    <citation type="journal article" date="2022" name="G3 (Bethesda)">
        <title>Whole-genome sequence and methylome profiling of the almond [Prunus dulcis (Mill.) D.A. Webb] cultivar 'Nonpareil'.</title>
        <authorList>
            <person name="D'Amico-Willman K.M."/>
            <person name="Ouma W.Z."/>
            <person name="Meulia T."/>
            <person name="Sideli G.M."/>
            <person name="Gradziel T.M."/>
            <person name="Fresnedo-Ramirez J."/>
        </authorList>
    </citation>
    <scope>NUCLEOTIDE SEQUENCE [LARGE SCALE GENOMIC DNA]</scope>
    <source>
        <strain evidence="2">Clone GOH B32 T37-40</strain>
    </source>
</reference>
<dbReference type="AlphaFoldDB" id="A0AAD4V070"/>